<dbReference type="EMBL" id="LGFG01000203">
    <property type="protein sequence ID" value="KUK22286.1"/>
    <property type="molecule type" value="Genomic_DNA"/>
</dbReference>
<dbReference type="InterPro" id="IPR029787">
    <property type="entry name" value="Nucleotide_cyclase"/>
</dbReference>
<dbReference type="Proteomes" id="UP000058636">
    <property type="component" value="Unassembled WGS sequence"/>
</dbReference>
<dbReference type="InterPro" id="IPR000160">
    <property type="entry name" value="GGDEF_dom"/>
</dbReference>
<dbReference type="PANTHER" id="PTHR46663">
    <property type="entry name" value="DIGUANYLATE CYCLASE DGCT-RELATED"/>
    <property type="match status" value="1"/>
</dbReference>
<dbReference type="Gene3D" id="3.30.70.270">
    <property type="match status" value="1"/>
</dbReference>
<dbReference type="AlphaFoldDB" id="A0A117L222"/>
<reference evidence="2 3" key="1">
    <citation type="journal article" date="2015" name="MBio">
        <title>Genome-Resolved Metagenomic Analysis Reveals Roles for Candidate Phyla and Other Microbial Community Members in Biogeochemical Transformations in Oil Reservoirs.</title>
        <authorList>
            <person name="Hu P."/>
            <person name="Tom L."/>
            <person name="Singh A."/>
            <person name="Thomas B.C."/>
            <person name="Baker B.J."/>
            <person name="Piceno Y.M."/>
            <person name="Andersen G.L."/>
            <person name="Banfield J.F."/>
        </authorList>
    </citation>
    <scope>NUCLEOTIDE SEQUENCE [LARGE SCALE GENOMIC DNA]</scope>
    <source>
        <strain evidence="2">46_26</strain>
    </source>
</reference>
<evidence type="ECO:0000313" key="2">
    <source>
        <dbReference type="EMBL" id="KUK22286.1"/>
    </source>
</evidence>
<accession>A0A117L222</accession>
<dbReference type="NCBIfam" id="TIGR00254">
    <property type="entry name" value="GGDEF"/>
    <property type="match status" value="1"/>
</dbReference>
<evidence type="ECO:0000259" key="1">
    <source>
        <dbReference type="PROSITE" id="PS50887"/>
    </source>
</evidence>
<dbReference type="FunFam" id="3.30.70.270:FF:000001">
    <property type="entry name" value="Diguanylate cyclase domain protein"/>
    <property type="match status" value="1"/>
</dbReference>
<dbReference type="InterPro" id="IPR043128">
    <property type="entry name" value="Rev_trsase/Diguanyl_cyclase"/>
</dbReference>
<dbReference type="SMART" id="SM00267">
    <property type="entry name" value="GGDEF"/>
    <property type="match status" value="1"/>
</dbReference>
<gene>
    <name evidence="2" type="ORF">XD57_1618</name>
</gene>
<comment type="caution">
    <text evidence="2">The sequence shown here is derived from an EMBL/GenBank/DDBJ whole genome shotgun (WGS) entry which is preliminary data.</text>
</comment>
<feature type="domain" description="GGDEF" evidence="1">
    <location>
        <begin position="153"/>
        <end position="283"/>
    </location>
</feature>
<sequence>MNNDHFELLKKVFYSLQPVIGFVLLESDSENGKLSVRVSEGKVPPFFKEGFFFTSEELTHLINVCSSTSAIISVLKDSKYRRSLILYLKRPLSKDALLLIQTLLTTFEREDLSFGIKELEYMAYHDPLTGLPNRRYLFELGKRYLDLAKREGKKVFVLFMDLAGFKAINDTYGHLVGDEVLRTVSKRILDRVRRSDVVARYGGDEFTILLYDMKEEYLKFFLERILSTFREPIRVGNTTLTVASNIGVARFPEDGENLEELLKVADMRMYRAKEMRTPYLLRS</sequence>
<dbReference type="PATRIC" id="fig|93930.3.peg.738"/>
<dbReference type="CDD" id="cd01949">
    <property type="entry name" value="GGDEF"/>
    <property type="match status" value="1"/>
</dbReference>
<dbReference type="InterPro" id="IPR052163">
    <property type="entry name" value="DGC-Regulatory_Protein"/>
</dbReference>
<protein>
    <submittedName>
        <fullName evidence="2">Diguanylate cyclase</fullName>
    </submittedName>
</protein>
<organism evidence="2 3">
    <name type="scientific">Thermotoga petrophila</name>
    <dbReference type="NCBI Taxonomy" id="93929"/>
    <lineage>
        <taxon>Bacteria</taxon>
        <taxon>Thermotogati</taxon>
        <taxon>Thermotogota</taxon>
        <taxon>Thermotogae</taxon>
        <taxon>Thermotogales</taxon>
        <taxon>Thermotogaceae</taxon>
        <taxon>Thermotoga</taxon>
    </lineage>
</organism>
<name>A0A117L222_9THEM</name>
<dbReference type="Pfam" id="PF00990">
    <property type="entry name" value="GGDEF"/>
    <property type="match status" value="1"/>
</dbReference>
<dbReference type="PANTHER" id="PTHR46663:SF2">
    <property type="entry name" value="GGDEF DOMAIN-CONTAINING PROTEIN"/>
    <property type="match status" value="1"/>
</dbReference>
<proteinExistence type="predicted"/>
<dbReference type="PROSITE" id="PS50887">
    <property type="entry name" value="GGDEF"/>
    <property type="match status" value="1"/>
</dbReference>
<evidence type="ECO:0000313" key="3">
    <source>
        <dbReference type="Proteomes" id="UP000058636"/>
    </source>
</evidence>
<dbReference type="SUPFAM" id="SSF55073">
    <property type="entry name" value="Nucleotide cyclase"/>
    <property type="match status" value="1"/>
</dbReference>